<evidence type="ECO:0000313" key="5">
    <source>
        <dbReference type="Proteomes" id="UP000746751"/>
    </source>
</evidence>
<dbReference type="Proteomes" id="UP000746751">
    <property type="component" value="Unassembled WGS sequence"/>
</dbReference>
<dbReference type="GO" id="GO:0003700">
    <property type="term" value="F:DNA-binding transcription factor activity"/>
    <property type="evidence" value="ECO:0007669"/>
    <property type="project" value="InterPro"/>
</dbReference>
<dbReference type="InterPro" id="IPR036388">
    <property type="entry name" value="WH-like_DNA-bd_sf"/>
</dbReference>
<dbReference type="InterPro" id="IPR036390">
    <property type="entry name" value="WH_DNA-bd_sf"/>
</dbReference>
<dbReference type="RefSeq" id="WP_066832689.1">
    <property type="nucleotide sequence ID" value="NZ_CABKVW010000010.1"/>
</dbReference>
<dbReference type="InterPro" id="IPR051815">
    <property type="entry name" value="Molybdate_resp_trans_reg"/>
</dbReference>
<feature type="domain" description="HTH lysR-type" evidence="1">
    <location>
        <begin position="32"/>
        <end position="83"/>
    </location>
</feature>
<dbReference type="EMBL" id="JAUEIR010000001">
    <property type="protein sequence ID" value="MDN0068093.1"/>
    <property type="molecule type" value="Genomic_DNA"/>
</dbReference>
<evidence type="ECO:0000313" key="2">
    <source>
        <dbReference type="EMBL" id="HJG30714.1"/>
    </source>
</evidence>
<dbReference type="EMBL" id="DYVF01000033">
    <property type="protein sequence ID" value="HJG30714.1"/>
    <property type="molecule type" value="Genomic_DNA"/>
</dbReference>
<dbReference type="AlphaFoldDB" id="A0A921LR88"/>
<dbReference type="EMBL" id="JAUEIQ010000009">
    <property type="protein sequence ID" value="MDN0064456.1"/>
    <property type="molecule type" value="Genomic_DNA"/>
</dbReference>
<evidence type="ECO:0000313" key="3">
    <source>
        <dbReference type="EMBL" id="MDN0064456.1"/>
    </source>
</evidence>
<reference evidence="3" key="3">
    <citation type="submission" date="2023-06" db="EMBL/GenBank/DDBJ databases">
        <authorList>
            <person name="Zeman M."/>
            <person name="Kubasova T."/>
            <person name="Jahodarova E."/>
            <person name="Nykrynova M."/>
            <person name="Rychlik I."/>
        </authorList>
    </citation>
    <scope>NUCLEOTIDE SEQUENCE</scope>
    <source>
        <strain evidence="4">15_COKtk</strain>
        <strain evidence="3">176_SSukc20</strain>
    </source>
</reference>
<reference evidence="2" key="1">
    <citation type="journal article" date="2021" name="PeerJ">
        <title>Extensive microbial diversity within the chicken gut microbiome revealed by metagenomics and culture.</title>
        <authorList>
            <person name="Gilroy R."/>
            <person name="Ravi A."/>
            <person name="Getino M."/>
            <person name="Pursley I."/>
            <person name="Horton D.L."/>
            <person name="Alikhan N.F."/>
            <person name="Baker D."/>
            <person name="Gharbi K."/>
            <person name="Hall N."/>
            <person name="Watson M."/>
            <person name="Adriaenssens E.M."/>
            <person name="Foster-Nyarko E."/>
            <person name="Jarju S."/>
            <person name="Secka A."/>
            <person name="Antonio M."/>
            <person name="Oren A."/>
            <person name="Chaudhuri R.R."/>
            <person name="La Ragione R."/>
            <person name="Hildebrand F."/>
            <person name="Pallen M.J."/>
        </authorList>
    </citation>
    <scope>NUCLEOTIDE SEQUENCE</scope>
    <source>
        <strain evidence="2">ChiGjej2B2-7701</strain>
    </source>
</reference>
<evidence type="ECO:0000313" key="4">
    <source>
        <dbReference type="EMBL" id="MDN0068093.1"/>
    </source>
</evidence>
<name>A0A921LR88_9ACTN</name>
<comment type="caution">
    <text evidence="2">The sequence shown here is derived from an EMBL/GenBank/DDBJ whole genome shotgun (WGS) entry which is preliminary data.</text>
</comment>
<dbReference type="InterPro" id="IPR000847">
    <property type="entry name" value="LysR_HTH_N"/>
</dbReference>
<dbReference type="PANTHER" id="PTHR30432">
    <property type="entry name" value="TRANSCRIPTIONAL REGULATOR MODE"/>
    <property type="match status" value="1"/>
</dbReference>
<dbReference type="SUPFAM" id="SSF46785">
    <property type="entry name" value="Winged helix' DNA-binding domain"/>
    <property type="match status" value="1"/>
</dbReference>
<accession>A0A921LR88</accession>
<dbReference type="Gene3D" id="1.10.10.10">
    <property type="entry name" value="Winged helix-like DNA-binding domain superfamily/Winged helix DNA-binding domain"/>
    <property type="match status" value="1"/>
</dbReference>
<evidence type="ECO:0000313" key="6">
    <source>
        <dbReference type="Proteomes" id="UP001168435"/>
    </source>
</evidence>
<dbReference type="Pfam" id="PF00126">
    <property type="entry name" value="HTH_1"/>
    <property type="match status" value="1"/>
</dbReference>
<keyword evidence="6" id="KW-1185">Reference proteome</keyword>
<dbReference type="Proteomes" id="UP001168435">
    <property type="component" value="Unassembled WGS sequence"/>
</dbReference>
<reference evidence="4" key="4">
    <citation type="submission" date="2023-08" db="EMBL/GenBank/DDBJ databases">
        <title>Identification and characterization of horizontal gene transfer across gut microbiota members of farm animals based on homology search.</title>
        <authorList>
            <person name="Schwarzerova J."/>
            <person name="Nykrynova M."/>
            <person name="Jureckova K."/>
            <person name="Cejkova D."/>
            <person name="Rychlik I."/>
        </authorList>
    </citation>
    <scope>NUCLEOTIDE SEQUENCE</scope>
    <source>
        <strain evidence="4">15_COKtk</strain>
        <strain evidence="3">176_SSukc20</strain>
    </source>
</reference>
<reference evidence="2" key="2">
    <citation type="submission" date="2021-09" db="EMBL/GenBank/DDBJ databases">
        <authorList>
            <person name="Gilroy R."/>
        </authorList>
    </citation>
    <scope>NUCLEOTIDE SEQUENCE</scope>
    <source>
        <strain evidence="2">ChiGjej2B2-7701</strain>
    </source>
</reference>
<dbReference type="PANTHER" id="PTHR30432:SF1">
    <property type="entry name" value="DNA-BINDING TRANSCRIPTIONAL DUAL REGULATOR MODE"/>
    <property type="match status" value="1"/>
</dbReference>
<proteinExistence type="predicted"/>
<organism evidence="2 5">
    <name type="scientific">Collinsella ihumii</name>
    <dbReference type="NCBI Taxonomy" id="1720204"/>
    <lineage>
        <taxon>Bacteria</taxon>
        <taxon>Bacillati</taxon>
        <taxon>Actinomycetota</taxon>
        <taxon>Coriobacteriia</taxon>
        <taxon>Coriobacteriales</taxon>
        <taxon>Coriobacteriaceae</taxon>
        <taxon>Collinsella</taxon>
    </lineage>
</organism>
<protein>
    <submittedName>
        <fullName evidence="2">LysR family transcriptional regulator</fullName>
    </submittedName>
</protein>
<evidence type="ECO:0000259" key="1">
    <source>
        <dbReference type="Pfam" id="PF00126"/>
    </source>
</evidence>
<gene>
    <name evidence="2" type="ORF">K8U80_04890</name>
    <name evidence="3" type="ORF">QVN30_09070</name>
    <name evidence="4" type="ORF">QVN40_00035</name>
</gene>
<sequence>MAIKARARLTFVSDDNLPGAFGQGIALLMDGVEEEHSLNRAAKRMGMAYSKAWRIIKEAEGQLGYELLARDGARGSTLTPEGKRALEVYWSIKQEVTEILERRVHELELG</sequence>
<dbReference type="Proteomes" id="UP001168505">
    <property type="component" value="Unassembled WGS sequence"/>
</dbReference>